<dbReference type="Pfam" id="PF00076">
    <property type="entry name" value="RRM_1"/>
    <property type="match status" value="1"/>
</dbReference>
<dbReference type="EMBL" id="CDQK01000005">
    <property type="protein sequence ID" value="CEP24074.1"/>
    <property type="molecule type" value="Genomic_DNA"/>
</dbReference>
<evidence type="ECO:0000256" key="2">
    <source>
        <dbReference type="SAM" id="MobiDB-lite"/>
    </source>
</evidence>
<accession>A0A0H5CHN0</accession>
<dbReference type="AlphaFoldDB" id="A0A0H5CHN0"/>
<dbReference type="InterPro" id="IPR000504">
    <property type="entry name" value="RRM_dom"/>
</dbReference>
<dbReference type="PROSITE" id="PS50102">
    <property type="entry name" value="RRM"/>
    <property type="match status" value="1"/>
</dbReference>
<name>A0A0H5CHN0_CYBJN</name>
<dbReference type="SUPFAM" id="SSF54928">
    <property type="entry name" value="RNA-binding domain, RBD"/>
    <property type="match status" value="1"/>
</dbReference>
<gene>
    <name evidence="4" type="ORF">BN1211_4791</name>
</gene>
<dbReference type="SMART" id="SM00360">
    <property type="entry name" value="RRM"/>
    <property type="match status" value="1"/>
</dbReference>
<dbReference type="InterPro" id="IPR012677">
    <property type="entry name" value="Nucleotide-bd_a/b_plait_sf"/>
</dbReference>
<sequence length="141" mass="15667">MSEVDSNMDIDTGDDGTRIPTTLEGVPIKRSVEGYVIIGTNIHEEATEEDLFDFFSEYGAVKSIHLNLDRQTGYVKGYVFVVFGELDEAKRALEQGHGEDILGRKISLDYAIVDGGEDDQAPGYGDRRRERSPSRYGDLMG</sequence>
<dbReference type="PANTHER" id="PTHR45894">
    <property type="entry name" value="RNA-BINDING PROTEIN 8A"/>
    <property type="match status" value="1"/>
</dbReference>
<feature type="domain" description="RRM" evidence="3">
    <location>
        <begin position="35"/>
        <end position="113"/>
    </location>
</feature>
<dbReference type="Proteomes" id="UP000038830">
    <property type="component" value="Unassembled WGS sequence"/>
</dbReference>
<feature type="compositionally biased region" description="Acidic residues" evidence="2">
    <location>
        <begin position="1"/>
        <end position="14"/>
    </location>
</feature>
<feature type="region of interest" description="Disordered" evidence="2">
    <location>
        <begin position="117"/>
        <end position="141"/>
    </location>
</feature>
<evidence type="ECO:0000313" key="5">
    <source>
        <dbReference type="Proteomes" id="UP000038830"/>
    </source>
</evidence>
<proteinExistence type="predicted"/>
<dbReference type="GO" id="GO:0006396">
    <property type="term" value="P:RNA processing"/>
    <property type="evidence" value="ECO:0007669"/>
    <property type="project" value="InterPro"/>
</dbReference>
<dbReference type="InterPro" id="IPR008111">
    <property type="entry name" value="RNA-bd_8"/>
</dbReference>
<dbReference type="Gene3D" id="3.30.70.330">
    <property type="match status" value="1"/>
</dbReference>
<dbReference type="GO" id="GO:0005737">
    <property type="term" value="C:cytoplasm"/>
    <property type="evidence" value="ECO:0007669"/>
    <property type="project" value="InterPro"/>
</dbReference>
<dbReference type="InterPro" id="IPR035979">
    <property type="entry name" value="RBD_domain_sf"/>
</dbReference>
<evidence type="ECO:0000256" key="1">
    <source>
        <dbReference type="PROSITE-ProRule" id="PRU00176"/>
    </source>
</evidence>
<organism evidence="4 5">
    <name type="scientific">Cyberlindnera jadinii (strain ATCC 18201 / CBS 1600 / BCRC 20928 / JCM 3617 / NBRC 0987 / NRRL Y-1542)</name>
    <name type="common">Torula yeast</name>
    <name type="synonym">Candida utilis</name>
    <dbReference type="NCBI Taxonomy" id="983966"/>
    <lineage>
        <taxon>Eukaryota</taxon>
        <taxon>Fungi</taxon>
        <taxon>Dikarya</taxon>
        <taxon>Ascomycota</taxon>
        <taxon>Saccharomycotina</taxon>
        <taxon>Saccharomycetes</taxon>
        <taxon>Phaffomycetales</taxon>
        <taxon>Phaffomycetaceae</taxon>
        <taxon>Cyberlindnera</taxon>
    </lineage>
</organism>
<reference evidence="5" key="1">
    <citation type="journal article" date="2015" name="J. Biotechnol.">
        <title>The structure of the Cyberlindnera jadinii genome and its relation to Candida utilis analyzed by the occurrence of single nucleotide polymorphisms.</title>
        <authorList>
            <person name="Rupp O."/>
            <person name="Brinkrolf K."/>
            <person name="Buerth C."/>
            <person name="Kunigo M."/>
            <person name="Schneider J."/>
            <person name="Jaenicke S."/>
            <person name="Goesmann A."/>
            <person name="Puehler A."/>
            <person name="Jaeger K.-E."/>
            <person name="Ernst J.F."/>
        </authorList>
    </citation>
    <scope>NUCLEOTIDE SEQUENCE [LARGE SCALE GENOMIC DNA]</scope>
    <source>
        <strain evidence="5">ATCC 18201 / CBS 1600 / BCRC 20928 / JCM 3617 / NBRC 0987 / NRRL Y-1542</strain>
    </source>
</reference>
<evidence type="ECO:0000259" key="3">
    <source>
        <dbReference type="PROSITE" id="PS50102"/>
    </source>
</evidence>
<feature type="region of interest" description="Disordered" evidence="2">
    <location>
        <begin position="1"/>
        <end position="20"/>
    </location>
</feature>
<dbReference type="GO" id="GO:0003723">
    <property type="term" value="F:RNA binding"/>
    <property type="evidence" value="ECO:0007669"/>
    <property type="project" value="UniProtKB-UniRule"/>
</dbReference>
<keyword evidence="1" id="KW-0694">RNA-binding</keyword>
<evidence type="ECO:0000313" key="4">
    <source>
        <dbReference type="EMBL" id="CEP24074.1"/>
    </source>
</evidence>
<dbReference type="GO" id="GO:0005634">
    <property type="term" value="C:nucleus"/>
    <property type="evidence" value="ECO:0007669"/>
    <property type="project" value="InterPro"/>
</dbReference>
<protein>
    <recommendedName>
        <fullName evidence="3">RRM domain-containing protein</fullName>
    </recommendedName>
</protein>